<evidence type="ECO:0000256" key="7">
    <source>
        <dbReference type="ARBA" id="ARBA00031959"/>
    </source>
</evidence>
<accession>A0A3A8AQ27</accession>
<dbReference type="InterPro" id="IPR005771">
    <property type="entry name" value="GalU_uridylyltTrfase_bac/arc"/>
</dbReference>
<reference evidence="11 12" key="1">
    <citation type="journal article" date="2018" name="Int. J. Syst. Bacteriol.">
        <title>Oceaniradius stylonemae gen. nov., sp. nov., isolated from a red alga, Stylonema cornu-cervi.</title>
        <authorList>
            <person name="Jeong S."/>
        </authorList>
    </citation>
    <scope>NUCLEOTIDE SEQUENCE [LARGE SCALE GENOMIC DNA]</scope>
    <source>
        <strain evidence="11 12">StC1</strain>
    </source>
</reference>
<protein>
    <recommendedName>
        <fullName evidence="3">UTP--glucose-1-phosphate uridylyltransferase</fullName>
        <ecNumber evidence="2">2.7.7.9</ecNumber>
    </recommendedName>
    <alternativeName>
        <fullName evidence="6">Alpha-D-glucosyl-1-phosphate uridylyltransferase</fullName>
    </alternativeName>
    <alternativeName>
        <fullName evidence="7">UDP-glucose pyrophosphorylase</fullName>
    </alternativeName>
    <alternativeName>
        <fullName evidence="8">Uridine diphosphoglucose pyrophosphorylase</fullName>
    </alternativeName>
</protein>
<evidence type="ECO:0000256" key="8">
    <source>
        <dbReference type="ARBA" id="ARBA00032341"/>
    </source>
</evidence>
<dbReference type="Pfam" id="PF00483">
    <property type="entry name" value="NTP_transferase"/>
    <property type="match status" value="1"/>
</dbReference>
<evidence type="ECO:0000256" key="1">
    <source>
        <dbReference type="ARBA" id="ARBA00006890"/>
    </source>
</evidence>
<gene>
    <name evidence="11" type="ORF">DEM25_008555</name>
</gene>
<feature type="domain" description="Nucleotidyl transferase" evidence="10">
    <location>
        <begin position="7"/>
        <end position="269"/>
    </location>
</feature>
<evidence type="ECO:0000256" key="9">
    <source>
        <dbReference type="ARBA" id="ARBA00048128"/>
    </source>
</evidence>
<comment type="catalytic activity">
    <reaction evidence="9">
        <text>alpha-D-glucose 1-phosphate + UTP + H(+) = UDP-alpha-D-glucose + diphosphate</text>
        <dbReference type="Rhea" id="RHEA:19889"/>
        <dbReference type="ChEBI" id="CHEBI:15378"/>
        <dbReference type="ChEBI" id="CHEBI:33019"/>
        <dbReference type="ChEBI" id="CHEBI:46398"/>
        <dbReference type="ChEBI" id="CHEBI:58601"/>
        <dbReference type="ChEBI" id="CHEBI:58885"/>
        <dbReference type="EC" id="2.7.7.9"/>
    </reaction>
</comment>
<dbReference type="InterPro" id="IPR029044">
    <property type="entry name" value="Nucleotide-diphossugar_trans"/>
</dbReference>
<dbReference type="Gene3D" id="3.90.550.10">
    <property type="entry name" value="Spore Coat Polysaccharide Biosynthesis Protein SpsA, Chain A"/>
    <property type="match status" value="1"/>
</dbReference>
<dbReference type="PANTHER" id="PTHR43197:SF1">
    <property type="entry name" value="UTP--GLUCOSE-1-PHOSPHATE URIDYLYLTRANSFERASE"/>
    <property type="match status" value="1"/>
</dbReference>
<dbReference type="PANTHER" id="PTHR43197">
    <property type="entry name" value="UTP--GLUCOSE-1-PHOSPHATE URIDYLYLTRANSFERASE"/>
    <property type="match status" value="1"/>
</dbReference>
<evidence type="ECO:0000313" key="11">
    <source>
        <dbReference type="EMBL" id="RKF07781.1"/>
    </source>
</evidence>
<dbReference type="SUPFAM" id="SSF53448">
    <property type="entry name" value="Nucleotide-diphospho-sugar transferases"/>
    <property type="match status" value="1"/>
</dbReference>
<evidence type="ECO:0000256" key="6">
    <source>
        <dbReference type="ARBA" id="ARBA00031455"/>
    </source>
</evidence>
<dbReference type="RefSeq" id="WP_109765263.1">
    <property type="nucleotide sequence ID" value="NZ_JASHJV010000002.1"/>
</dbReference>
<evidence type="ECO:0000256" key="2">
    <source>
        <dbReference type="ARBA" id="ARBA00012415"/>
    </source>
</evidence>
<keyword evidence="4 11" id="KW-0808">Transferase</keyword>
<dbReference type="GO" id="GO:0006011">
    <property type="term" value="P:UDP-alpha-D-glucose metabolic process"/>
    <property type="evidence" value="ECO:0007669"/>
    <property type="project" value="InterPro"/>
</dbReference>
<evidence type="ECO:0000256" key="3">
    <source>
        <dbReference type="ARBA" id="ARBA00019048"/>
    </source>
</evidence>
<dbReference type="GO" id="GO:0003983">
    <property type="term" value="F:UTP:glucose-1-phosphate uridylyltransferase activity"/>
    <property type="evidence" value="ECO:0007669"/>
    <property type="project" value="UniProtKB-EC"/>
</dbReference>
<dbReference type="InterPro" id="IPR005835">
    <property type="entry name" value="NTP_transferase_dom"/>
</dbReference>
<dbReference type="Proteomes" id="UP000246132">
    <property type="component" value="Unassembled WGS sequence"/>
</dbReference>
<proteinExistence type="inferred from homology"/>
<dbReference type="CDD" id="cd02541">
    <property type="entry name" value="UGPase_prokaryotic"/>
    <property type="match status" value="1"/>
</dbReference>
<evidence type="ECO:0000256" key="4">
    <source>
        <dbReference type="ARBA" id="ARBA00022679"/>
    </source>
</evidence>
<dbReference type="OrthoDB" id="9803306at2"/>
<dbReference type="EMBL" id="QFWV02000004">
    <property type="protein sequence ID" value="RKF07781.1"/>
    <property type="molecule type" value="Genomic_DNA"/>
</dbReference>
<sequence>MSHKVRKAVIPVAGLGTRFLPATKAVPKEMLTVVDKPVVQYAVEEAQAAGIEHIIFVTGRNKNVIEDHFDHQFELEHTLEQRGKDEPLAMLRADLPQAGQISYTRQQQALGLGHAVWCAREMVSAGEPFAVLLPDMVMTGDPGCLSQMVEVHGDRGGNVVSVESCDPDQAHKYGIVSMGETFDDGSFSITGMVEKPEPGTAPSTYFLNGRYILDASIMGLLGRHEKGAGGEIQLTDSMLALMDAQPFYGVPFNGRTYDCGSKLGFLSANIALGLAHDELGADLRTFIKSLDP</sequence>
<dbReference type="AlphaFoldDB" id="A0A3A8AQ27"/>
<evidence type="ECO:0000256" key="5">
    <source>
        <dbReference type="ARBA" id="ARBA00022695"/>
    </source>
</evidence>
<evidence type="ECO:0000259" key="10">
    <source>
        <dbReference type="Pfam" id="PF00483"/>
    </source>
</evidence>
<organism evidence="11 12">
    <name type="scientific">Oceaniradius stylonematis</name>
    <dbReference type="NCBI Taxonomy" id="2184161"/>
    <lineage>
        <taxon>Bacteria</taxon>
        <taxon>Pseudomonadati</taxon>
        <taxon>Pseudomonadota</taxon>
        <taxon>Alphaproteobacteria</taxon>
        <taxon>Hyphomicrobiales</taxon>
        <taxon>Ahrensiaceae</taxon>
        <taxon>Oceaniradius</taxon>
    </lineage>
</organism>
<comment type="caution">
    <text evidence="11">The sequence shown here is derived from an EMBL/GenBank/DDBJ whole genome shotgun (WGS) entry which is preliminary data.</text>
</comment>
<name>A0A3A8AQ27_9HYPH</name>
<keyword evidence="5 11" id="KW-0548">Nucleotidyltransferase</keyword>
<keyword evidence="12" id="KW-1185">Reference proteome</keyword>
<evidence type="ECO:0000313" key="12">
    <source>
        <dbReference type="Proteomes" id="UP000246132"/>
    </source>
</evidence>
<dbReference type="EC" id="2.7.7.9" evidence="2"/>
<comment type="similarity">
    <text evidence="1">Belongs to the UDPGP type 2 family.</text>
</comment>